<name>A0AAI9E941_9PEZI</name>
<dbReference type="GO" id="GO:0003743">
    <property type="term" value="F:translation initiation factor activity"/>
    <property type="evidence" value="ECO:0007669"/>
    <property type="project" value="UniProtKB-KW"/>
</dbReference>
<dbReference type="Proteomes" id="UP001296104">
    <property type="component" value="Unassembled WGS sequence"/>
</dbReference>
<dbReference type="PANTHER" id="PTHR11960">
    <property type="entry name" value="EUKARYOTIC TRANSLATION INITIATION FACTOR 4E RELATED"/>
    <property type="match status" value="1"/>
</dbReference>
<evidence type="ECO:0000313" key="3">
    <source>
        <dbReference type="EMBL" id="CAK4016416.1"/>
    </source>
</evidence>
<feature type="compositionally biased region" description="Polar residues" evidence="2">
    <location>
        <begin position="44"/>
        <end position="65"/>
    </location>
</feature>
<dbReference type="InterPro" id="IPR019770">
    <property type="entry name" value="TIF_eIF_4E_CS"/>
</dbReference>
<dbReference type="Gene3D" id="3.30.760.10">
    <property type="entry name" value="RNA Cap, Translation Initiation Factor Eif4e"/>
    <property type="match status" value="1"/>
</dbReference>
<dbReference type="SUPFAM" id="SSF55418">
    <property type="entry name" value="eIF4e-like"/>
    <property type="match status" value="1"/>
</dbReference>
<evidence type="ECO:0000313" key="4">
    <source>
        <dbReference type="Proteomes" id="UP001296104"/>
    </source>
</evidence>
<keyword evidence="1" id="KW-0648">Protein biosynthesis</keyword>
<dbReference type="InterPro" id="IPR023398">
    <property type="entry name" value="TIF_eIF4e-like"/>
</dbReference>
<keyword evidence="1" id="KW-0694">RNA-binding</keyword>
<organism evidence="3 4">
    <name type="scientific">Lecanosticta acicola</name>
    <dbReference type="NCBI Taxonomy" id="111012"/>
    <lineage>
        <taxon>Eukaryota</taxon>
        <taxon>Fungi</taxon>
        <taxon>Dikarya</taxon>
        <taxon>Ascomycota</taxon>
        <taxon>Pezizomycotina</taxon>
        <taxon>Dothideomycetes</taxon>
        <taxon>Dothideomycetidae</taxon>
        <taxon>Mycosphaerellales</taxon>
        <taxon>Mycosphaerellaceae</taxon>
        <taxon>Lecanosticta</taxon>
    </lineage>
</organism>
<comment type="caution">
    <text evidence="3">The sequence shown here is derived from an EMBL/GenBank/DDBJ whole genome shotgun (WGS) entry which is preliminary data.</text>
</comment>
<feature type="compositionally biased region" description="Basic and acidic residues" evidence="2">
    <location>
        <begin position="32"/>
        <end position="43"/>
    </location>
</feature>
<reference evidence="3" key="1">
    <citation type="submission" date="2023-11" db="EMBL/GenBank/DDBJ databases">
        <authorList>
            <person name="Alioto T."/>
            <person name="Alioto T."/>
            <person name="Gomez Garrido J."/>
        </authorList>
    </citation>
    <scope>NUCLEOTIDE SEQUENCE</scope>
</reference>
<feature type="region of interest" description="Disordered" evidence="2">
    <location>
        <begin position="319"/>
        <end position="346"/>
    </location>
</feature>
<dbReference type="FunFam" id="3.30.760.10:FF:000015">
    <property type="entry name" value="Translation initiation factor eIF4E3, putative"/>
    <property type="match status" value="1"/>
</dbReference>
<feature type="region of interest" description="Disordered" evidence="2">
    <location>
        <begin position="92"/>
        <end position="148"/>
    </location>
</feature>
<accession>A0AAI9E941</accession>
<dbReference type="EMBL" id="CAVMBE010000026">
    <property type="protein sequence ID" value="CAK4016416.1"/>
    <property type="molecule type" value="Genomic_DNA"/>
</dbReference>
<sequence>MEKKNTENNPTNLWNRRANTHSSGKLSLSTTRSDRNDSHDTPSNRRVGSLSSHGNRNPFNNSSGDLASPKATSAGAASFGLGSGAFGFGGASKTPKTPGASFDLGKTSSDRKESSDDSKDSKRPPARKSQASLRTPSSAVEPAGRHPQDLPLKSGWVIYIRPPTSKNSDYEKSIKEIGSMHTAFEFWGVFRQLKHPSGLPAVSDYHFFKKGIRPVWEDEANRKGGKWIMRLKKGVADRYWEDLRLAMVGEQFDEASDEVCGAVVSVRSGEDVISVWTRNDGGRNVKIRESLKRLLNLPADTIILWKSHDESITQRHTIDQARQEKANHEKRRNTTKGEEDPVDTRA</sequence>
<dbReference type="PROSITE" id="PS00813">
    <property type="entry name" value="IF4E"/>
    <property type="match status" value="1"/>
</dbReference>
<keyword evidence="1" id="KW-0396">Initiation factor</keyword>
<feature type="region of interest" description="Disordered" evidence="2">
    <location>
        <begin position="1"/>
        <end position="75"/>
    </location>
</feature>
<gene>
    <name evidence="3" type="ORF">LECACI_7A004594</name>
</gene>
<dbReference type="InterPro" id="IPR001040">
    <property type="entry name" value="TIF_eIF_4E"/>
</dbReference>
<keyword evidence="4" id="KW-1185">Reference proteome</keyword>
<dbReference type="AlphaFoldDB" id="A0AAI9E941"/>
<dbReference type="Pfam" id="PF01652">
    <property type="entry name" value="IF4E"/>
    <property type="match status" value="1"/>
</dbReference>
<feature type="compositionally biased region" description="Basic and acidic residues" evidence="2">
    <location>
        <begin position="335"/>
        <end position="346"/>
    </location>
</feature>
<dbReference type="GO" id="GO:0016281">
    <property type="term" value="C:eukaryotic translation initiation factor 4F complex"/>
    <property type="evidence" value="ECO:0007669"/>
    <property type="project" value="TreeGrafter"/>
</dbReference>
<feature type="compositionally biased region" description="Polar residues" evidence="2">
    <location>
        <begin position="20"/>
        <end position="31"/>
    </location>
</feature>
<feature type="compositionally biased region" description="Polar residues" evidence="2">
    <location>
        <begin position="129"/>
        <end position="138"/>
    </location>
</feature>
<evidence type="ECO:0000256" key="2">
    <source>
        <dbReference type="SAM" id="MobiDB-lite"/>
    </source>
</evidence>
<feature type="compositionally biased region" description="Basic and acidic residues" evidence="2">
    <location>
        <begin position="108"/>
        <end position="123"/>
    </location>
</feature>
<comment type="similarity">
    <text evidence="1">Belongs to the eukaryotic initiation factor 4E family.</text>
</comment>
<dbReference type="PANTHER" id="PTHR11960:SF18">
    <property type="entry name" value="EUKARYOTIC TRANSLATION INITIATION FACTOR 4E HOMOLOGOUS PROTEIN, ISOFORM B"/>
    <property type="match status" value="1"/>
</dbReference>
<evidence type="ECO:0000256" key="1">
    <source>
        <dbReference type="RuleBase" id="RU004374"/>
    </source>
</evidence>
<proteinExistence type="inferred from homology"/>
<protein>
    <submittedName>
        <fullName evidence="3">Related to mRNA cap-binding related to eIF-4E</fullName>
    </submittedName>
</protein>
<dbReference type="GO" id="GO:0000340">
    <property type="term" value="F:RNA 7-methylguanosine cap binding"/>
    <property type="evidence" value="ECO:0007669"/>
    <property type="project" value="TreeGrafter"/>
</dbReference>